<dbReference type="InterPro" id="IPR006103">
    <property type="entry name" value="Glyco_hydro_2_cat"/>
</dbReference>
<dbReference type="GO" id="GO:0005975">
    <property type="term" value="P:carbohydrate metabolic process"/>
    <property type="evidence" value="ECO:0007669"/>
    <property type="project" value="InterPro"/>
</dbReference>
<dbReference type="GO" id="GO:0006516">
    <property type="term" value="P:glycoprotein catabolic process"/>
    <property type="evidence" value="ECO:0007669"/>
    <property type="project" value="TreeGrafter"/>
</dbReference>
<dbReference type="InterPro" id="IPR008979">
    <property type="entry name" value="Galactose-bd-like_sf"/>
</dbReference>
<dbReference type="InterPro" id="IPR017853">
    <property type="entry name" value="GH"/>
</dbReference>
<sequence>MRKPLNSGWTLMPAAAGAVPHEVLAAGPIPATVPGCVHTDLLAAGLIPDPFQDRNETSSQWIGETTWRYTTTFEWRGPGGHDRVDLVCAGLDTVADLELNGVPLGSTANMHRSYRFDVRDGLRPGANELTVVFRPAREYARHWQCKLGDRPNAYPEPFNFIRKMACNFGWDWGPTLITAGIWQPIELDLWHTARLDRIRPLVTVDATTGRVAVHADIERATDGPLTVSATIAGHGTGHGHSAVRAAGRDRVHRADDGGGHGVRLGSGGGVGEEAGGGLGASTGHANLDPVDGADAGVDQGSGGGVDHGAGGSLGHGTGHNAGRSVGQTGTATVNNSTAVVTLEVPGPRLWWPRGYGEQPRYDLEVTLTDSAGTKLDTWRQKVGFRSVRLDTTPDERGTPFTVVVNDQPIFVRGVNWIPDDAFPTRITRDRLRHRFRQATEANVNLLRVWGGGRYESDDFYDLADEQGLMVTQDFLFACAAYPEEEPFASEIAAEAAEQVVRLSTHPSLLWWCGNNENLWGHEDWGWKTALGERSWGAGYYHRVLPDIVETLDPTRPYWPGSPWSGTADRHPNDPDHGTMHIWDVWNRLDYTHYRDHSPRFVAEFGYQAPPTWATMTEAISDDPLTPTSPGMRHHQKAADGDQKLQRGLDAHFSAPRDTADWHYLTQVNQARAITTAVEHFRALKPHCMGTIVWQLNDCWPVTSWSAVDGKGRRKPMWYALRRAYADRILILDQDRAVLVNETATPWHTELAVRRSTLDAKTQAETRRAVTVPPHSREELAHDVAPPGDLRAEVLWAEADGAERAWHFYAEDKDIAYPKAEYDVDAKSGGVTVTARTFLRDLTVYPDRLDPDAEADDALRNLFPGEAVTFTIATATAPDQWAKPVLRCVND</sequence>
<dbReference type="EMBL" id="FZPH01000021">
    <property type="protein sequence ID" value="SNT65331.1"/>
    <property type="molecule type" value="Genomic_DNA"/>
</dbReference>
<evidence type="ECO:0000259" key="8">
    <source>
        <dbReference type="Pfam" id="PF00703"/>
    </source>
</evidence>
<keyword evidence="4" id="KW-0732">Signal</keyword>
<dbReference type="Pfam" id="PF00703">
    <property type="entry name" value="Glyco_hydro_2"/>
    <property type="match status" value="1"/>
</dbReference>
<dbReference type="SUPFAM" id="SSF49785">
    <property type="entry name" value="Galactose-binding domain-like"/>
    <property type="match status" value="1"/>
</dbReference>
<dbReference type="InterPro" id="IPR013783">
    <property type="entry name" value="Ig-like_fold"/>
</dbReference>
<keyword evidence="5" id="KW-0378">Hydrolase</keyword>
<dbReference type="SUPFAM" id="SSF49303">
    <property type="entry name" value="beta-Galactosidase/glucuronidase domain"/>
    <property type="match status" value="1"/>
</dbReference>
<feature type="domain" description="Glycoside hydrolase family 2 catalytic" evidence="9">
    <location>
        <begin position="402"/>
        <end position="556"/>
    </location>
</feature>
<keyword evidence="12" id="KW-1185">Reference proteome</keyword>
<dbReference type="Proteomes" id="UP000198362">
    <property type="component" value="Unassembled WGS sequence"/>
</dbReference>
<evidence type="ECO:0000256" key="3">
    <source>
        <dbReference type="ARBA" id="ARBA00012754"/>
    </source>
</evidence>
<protein>
    <recommendedName>
        <fullName evidence="3">beta-mannosidase</fullName>
        <ecNumber evidence="3">3.2.1.25</ecNumber>
    </recommendedName>
</protein>
<evidence type="ECO:0000259" key="9">
    <source>
        <dbReference type="Pfam" id="PF02836"/>
    </source>
</evidence>
<dbReference type="FunFam" id="3.20.20.80:FF:000050">
    <property type="entry name" value="Beta-mannosidase B"/>
    <property type="match status" value="1"/>
</dbReference>
<feature type="region of interest" description="Disordered" evidence="7">
    <location>
        <begin position="256"/>
        <end position="284"/>
    </location>
</feature>
<dbReference type="AlphaFoldDB" id="A0A239PE35"/>
<evidence type="ECO:0000313" key="11">
    <source>
        <dbReference type="EMBL" id="SNT65331.1"/>
    </source>
</evidence>
<accession>A0A239PE35</accession>
<evidence type="ECO:0000313" key="12">
    <source>
        <dbReference type="Proteomes" id="UP000198362"/>
    </source>
</evidence>
<reference evidence="11 12" key="1">
    <citation type="submission" date="2017-06" db="EMBL/GenBank/DDBJ databases">
        <authorList>
            <person name="Kim H.J."/>
            <person name="Triplett B.A."/>
        </authorList>
    </citation>
    <scope>NUCLEOTIDE SEQUENCE [LARGE SCALE GENOMIC DNA]</scope>
    <source>
        <strain evidence="11 12">CGMCC 4.5593</strain>
    </source>
</reference>
<dbReference type="PANTHER" id="PTHR43730:SF1">
    <property type="entry name" value="BETA-MANNOSIDASE"/>
    <property type="match status" value="1"/>
</dbReference>
<keyword evidence="6" id="KW-0326">Glycosidase</keyword>
<dbReference type="Pfam" id="PF02836">
    <property type="entry name" value="Glyco_hydro_2_C"/>
    <property type="match status" value="1"/>
</dbReference>
<proteinExistence type="inferred from homology"/>
<name>A0A239PE35_9ACTN</name>
<dbReference type="GO" id="GO:0004567">
    <property type="term" value="F:beta-mannosidase activity"/>
    <property type="evidence" value="ECO:0007669"/>
    <property type="project" value="UniProtKB-EC"/>
</dbReference>
<feature type="domain" description="Glycoside hydrolase family 2 immunoglobulin-like beta-sandwich" evidence="8">
    <location>
        <begin position="327"/>
        <end position="385"/>
    </location>
</feature>
<dbReference type="InterPro" id="IPR036156">
    <property type="entry name" value="Beta-gal/glucu_dom_sf"/>
</dbReference>
<dbReference type="RefSeq" id="WP_245871383.1">
    <property type="nucleotide sequence ID" value="NZ_FZPH01000021.1"/>
</dbReference>
<evidence type="ECO:0000256" key="4">
    <source>
        <dbReference type="ARBA" id="ARBA00022729"/>
    </source>
</evidence>
<feature type="compositionally biased region" description="Gly residues" evidence="7">
    <location>
        <begin position="259"/>
        <end position="280"/>
    </location>
</feature>
<evidence type="ECO:0000256" key="7">
    <source>
        <dbReference type="SAM" id="MobiDB-lite"/>
    </source>
</evidence>
<evidence type="ECO:0000256" key="5">
    <source>
        <dbReference type="ARBA" id="ARBA00022801"/>
    </source>
</evidence>
<dbReference type="InterPro" id="IPR054593">
    <property type="entry name" value="Beta-mannosidase-like_N2"/>
</dbReference>
<evidence type="ECO:0000259" key="10">
    <source>
        <dbReference type="Pfam" id="PF22666"/>
    </source>
</evidence>
<dbReference type="EC" id="3.2.1.25" evidence="3"/>
<dbReference type="PANTHER" id="PTHR43730">
    <property type="entry name" value="BETA-MANNOSIDASE"/>
    <property type="match status" value="1"/>
</dbReference>
<feature type="domain" description="Beta-mannosidase-like galactose-binding" evidence="10">
    <location>
        <begin position="29"/>
        <end position="183"/>
    </location>
</feature>
<dbReference type="Gene3D" id="2.60.120.260">
    <property type="entry name" value="Galactose-binding domain-like"/>
    <property type="match status" value="1"/>
</dbReference>
<dbReference type="Gene3D" id="3.20.20.80">
    <property type="entry name" value="Glycosidases"/>
    <property type="match status" value="1"/>
</dbReference>
<dbReference type="InterPro" id="IPR006102">
    <property type="entry name" value="Ig-like_GH2"/>
</dbReference>
<dbReference type="Pfam" id="PF22666">
    <property type="entry name" value="Glyco_hydro_2_N2"/>
    <property type="match status" value="1"/>
</dbReference>
<comment type="catalytic activity">
    <reaction evidence="1">
        <text>Hydrolysis of terminal, non-reducing beta-D-mannose residues in beta-D-mannosides.</text>
        <dbReference type="EC" id="3.2.1.25"/>
    </reaction>
</comment>
<evidence type="ECO:0000256" key="1">
    <source>
        <dbReference type="ARBA" id="ARBA00000829"/>
    </source>
</evidence>
<dbReference type="SUPFAM" id="SSF51445">
    <property type="entry name" value="(Trans)glycosidases"/>
    <property type="match status" value="1"/>
</dbReference>
<evidence type="ECO:0000256" key="6">
    <source>
        <dbReference type="ARBA" id="ARBA00023295"/>
    </source>
</evidence>
<evidence type="ECO:0000256" key="2">
    <source>
        <dbReference type="ARBA" id="ARBA00007401"/>
    </source>
</evidence>
<dbReference type="InterPro" id="IPR050887">
    <property type="entry name" value="Beta-mannosidase_GH2"/>
</dbReference>
<organism evidence="11 12">
    <name type="scientific">Asanoa hainanensis</name>
    <dbReference type="NCBI Taxonomy" id="560556"/>
    <lineage>
        <taxon>Bacteria</taxon>
        <taxon>Bacillati</taxon>
        <taxon>Actinomycetota</taxon>
        <taxon>Actinomycetes</taxon>
        <taxon>Micromonosporales</taxon>
        <taxon>Micromonosporaceae</taxon>
        <taxon>Asanoa</taxon>
    </lineage>
</organism>
<dbReference type="Gene3D" id="2.60.40.10">
    <property type="entry name" value="Immunoglobulins"/>
    <property type="match status" value="1"/>
</dbReference>
<comment type="similarity">
    <text evidence="2">Belongs to the glycosyl hydrolase 2 family.</text>
</comment>
<gene>
    <name evidence="11" type="ORF">SAMN05421812_121101</name>
</gene>